<dbReference type="InterPro" id="IPR036404">
    <property type="entry name" value="Jacalin-like_lectin_dom_sf"/>
</dbReference>
<reference evidence="3 4" key="1">
    <citation type="journal article" date="2018" name="Sci. Rep.">
        <title>Raphidocelis subcapitata (=Pseudokirchneriella subcapitata) provides an insight into genome evolution and environmental adaptations in the Sphaeropleales.</title>
        <authorList>
            <person name="Suzuki S."/>
            <person name="Yamaguchi H."/>
            <person name="Nakajima N."/>
            <person name="Kawachi M."/>
        </authorList>
    </citation>
    <scope>NUCLEOTIDE SEQUENCE [LARGE SCALE GENOMIC DNA]</scope>
    <source>
        <strain evidence="3 4">NIES-35</strain>
    </source>
</reference>
<dbReference type="Proteomes" id="UP000247498">
    <property type="component" value="Unassembled WGS sequence"/>
</dbReference>
<dbReference type="AlphaFoldDB" id="A0A2V0PC61"/>
<accession>A0A2V0PC61</accession>
<name>A0A2V0PC61_9CHLO</name>
<protein>
    <submittedName>
        <fullName evidence="3">Uncharacterized protein</fullName>
    </submittedName>
</protein>
<feature type="chain" id="PRO_5016128142" evidence="2">
    <location>
        <begin position="30"/>
        <end position="610"/>
    </location>
</feature>
<organism evidence="3 4">
    <name type="scientific">Raphidocelis subcapitata</name>
    <dbReference type="NCBI Taxonomy" id="307507"/>
    <lineage>
        <taxon>Eukaryota</taxon>
        <taxon>Viridiplantae</taxon>
        <taxon>Chlorophyta</taxon>
        <taxon>core chlorophytes</taxon>
        <taxon>Chlorophyceae</taxon>
        <taxon>CS clade</taxon>
        <taxon>Sphaeropleales</taxon>
        <taxon>Selenastraceae</taxon>
        <taxon>Raphidocelis</taxon>
    </lineage>
</organism>
<comment type="caution">
    <text evidence="3">The sequence shown here is derived from an EMBL/GenBank/DDBJ whole genome shotgun (WGS) entry which is preliminary data.</text>
</comment>
<gene>
    <name evidence="3" type="ORF">Rsub_09864</name>
</gene>
<evidence type="ECO:0000313" key="3">
    <source>
        <dbReference type="EMBL" id="GBF96522.1"/>
    </source>
</evidence>
<proteinExistence type="predicted"/>
<dbReference type="EMBL" id="BDRX01000081">
    <property type="protein sequence ID" value="GBF96522.1"/>
    <property type="molecule type" value="Genomic_DNA"/>
</dbReference>
<feature type="signal peptide" evidence="2">
    <location>
        <begin position="1"/>
        <end position="29"/>
    </location>
</feature>
<keyword evidence="2" id="KW-0732">Signal</keyword>
<evidence type="ECO:0000256" key="2">
    <source>
        <dbReference type="SAM" id="SignalP"/>
    </source>
</evidence>
<evidence type="ECO:0000256" key="1">
    <source>
        <dbReference type="SAM" id="MobiDB-lite"/>
    </source>
</evidence>
<sequence>MRPAAARAATALAAVALALALALPAPAAAQCPGGAPGAGQVTGFSPLFGSDAPPSSADSQRYVDLVPAWKKYGAVSSLALFYSHADGCLVGVRTTYGDDAGSTQQLGATDGVPDTQLEMGPMEGVAKVEAQEGGPKRCVTWMRLTTNRGTSVTVGPGPAGGEVRASAANRRAGFMAALRGYESYSSRKGAEARGPLTQLQFVWGVYICPDGTAAPVPGMGEAFDPEPRLRLESGADGADAVATAASADGPGAAAGGEAAAAPSAQAPASAPARSEAPLCPAIAAQCDPAATSGAAYCPAVPPFTASECAGGCCVSSGKCRSFFCGKVGLGSEITAKDMLCWGTNGGPLNTAVNRCRGLACRLAVPGCVSDVRGGACVGTVVSLAEGHDPSMAKWLGAPCLQTVPGGLPLDALGRLDLNGAYAARLWTICNCDTPPPKPACRGPFCGLFRAPELPSLSSFGLPPINASDVGRLVDALPRDLTNLTAVLKTQNVTVLLDQLPNNLTSTLKAVLNNGSSEDAGAAGKPAKPPAGKIAVASLDGGGGGGGIETEIPEVSAVEPPPVALPAVNITALAARAKQLNLTARVAQLGRAALARPSVQGWLSRFDLHRD</sequence>
<evidence type="ECO:0000313" key="4">
    <source>
        <dbReference type="Proteomes" id="UP000247498"/>
    </source>
</evidence>
<feature type="region of interest" description="Disordered" evidence="1">
    <location>
        <begin position="246"/>
        <end position="267"/>
    </location>
</feature>
<keyword evidence="4" id="KW-1185">Reference proteome</keyword>
<dbReference type="InParanoid" id="A0A2V0PC61"/>
<dbReference type="Gene3D" id="2.100.10.30">
    <property type="entry name" value="Jacalin-like lectin domain"/>
    <property type="match status" value="1"/>
</dbReference>